<dbReference type="Proteomes" id="UP000292282">
    <property type="component" value="Unassembled WGS sequence"/>
</dbReference>
<reference evidence="2 3" key="1">
    <citation type="submission" date="2017-12" db="EMBL/GenBank/DDBJ databases">
        <authorList>
            <person name="Pombert J.-F."/>
            <person name="Haag K.L."/>
            <person name="Ebert D."/>
        </authorList>
    </citation>
    <scope>NUCLEOTIDE SEQUENCE [LARGE SCALE GENOMIC DNA]</scope>
    <source>
        <strain evidence="2">IL-G-3</strain>
    </source>
</reference>
<dbReference type="EMBL" id="PITK01000805">
    <property type="protein sequence ID" value="TBU12321.1"/>
    <property type="molecule type" value="Genomic_DNA"/>
</dbReference>
<organism evidence="2 3">
    <name type="scientific">Hamiltosporidium tvaerminnensis</name>
    <dbReference type="NCBI Taxonomy" id="1176355"/>
    <lineage>
        <taxon>Eukaryota</taxon>
        <taxon>Fungi</taxon>
        <taxon>Fungi incertae sedis</taxon>
        <taxon>Microsporidia</taxon>
        <taxon>Dubosqiidae</taxon>
        <taxon>Hamiltosporidium</taxon>
    </lineage>
</organism>
<dbReference type="VEuPathDB" id="MicrosporidiaDB:CWI38_0805p0040"/>
<feature type="region of interest" description="Disordered" evidence="1">
    <location>
        <begin position="60"/>
        <end position="84"/>
    </location>
</feature>
<dbReference type="AlphaFoldDB" id="A0A4Q9LWV1"/>
<evidence type="ECO:0000256" key="1">
    <source>
        <dbReference type="SAM" id="MobiDB-lite"/>
    </source>
</evidence>
<sequence length="282" mass="31165">MNRPINSNSSLPFILSYDHNTSLTHLNLTPNEHTTGNNSKILTNTTGSYYTSKDIKGSYTQYNTGNTTKGSYNTSNSTKGSYTPYNSTKGSYTSYNSTKGSYTPSNATKGSYIPYNSTKGSYTPYSTTNSTAAYTPYNTVNTSNSTTGSYYIPYSSKNKESSKIPKINSSGVNNTLPIISNELSFKIKPFNDKEKKYIIKGSKYTFDKNNTNNNNSPHLKTLQSQLTNFLSRSDIPYYSSEIKVLSNKIDTLYNIVSKLSEIKKIDDKASSLMKIGSVKGVS</sequence>
<name>A0A4Q9LWV1_9MICR</name>
<accession>A0A4Q9LWV1</accession>
<gene>
    <name evidence="2" type="ORF">CWI38_0805p0040</name>
</gene>
<protein>
    <submittedName>
        <fullName evidence="2">Uncharacterized protein</fullName>
    </submittedName>
</protein>
<dbReference type="STRING" id="1176355.A0A4Q9LWV1"/>
<evidence type="ECO:0000313" key="2">
    <source>
        <dbReference type="EMBL" id="TBU12321.1"/>
    </source>
</evidence>
<keyword evidence="3" id="KW-1185">Reference proteome</keyword>
<proteinExistence type="predicted"/>
<evidence type="ECO:0000313" key="3">
    <source>
        <dbReference type="Proteomes" id="UP000292282"/>
    </source>
</evidence>
<comment type="caution">
    <text evidence="2">The sequence shown here is derived from an EMBL/GenBank/DDBJ whole genome shotgun (WGS) entry which is preliminary data.</text>
</comment>
<feature type="non-terminal residue" evidence="2">
    <location>
        <position position="282"/>
    </location>
</feature>